<accession>A0ABM7C7A2</accession>
<comment type="subcellular location">
    <subcellularLocation>
        <location evidence="1">Cell membrane</location>
        <topology evidence="1">Multi-pass membrane protein</topology>
    </subcellularLocation>
</comment>
<feature type="transmembrane region" description="Helical" evidence="8">
    <location>
        <begin position="350"/>
        <end position="370"/>
    </location>
</feature>
<feature type="domain" description="ArnT-like N-terminal" evidence="9">
    <location>
        <begin position="34"/>
        <end position="239"/>
    </location>
</feature>
<feature type="transmembrane region" description="Helical" evidence="8">
    <location>
        <begin position="88"/>
        <end position="108"/>
    </location>
</feature>
<evidence type="ECO:0000256" key="8">
    <source>
        <dbReference type="SAM" id="Phobius"/>
    </source>
</evidence>
<evidence type="ECO:0000256" key="7">
    <source>
        <dbReference type="ARBA" id="ARBA00023136"/>
    </source>
</evidence>
<dbReference type="EMBL" id="CP034158">
    <property type="protein sequence ID" value="AZI66855.1"/>
    <property type="molecule type" value="Genomic_DNA"/>
</dbReference>
<dbReference type="PANTHER" id="PTHR33908">
    <property type="entry name" value="MANNOSYLTRANSFERASE YKCB-RELATED"/>
    <property type="match status" value="1"/>
</dbReference>
<dbReference type="Proteomes" id="UP000274483">
    <property type="component" value="Chromosome"/>
</dbReference>
<evidence type="ECO:0000256" key="6">
    <source>
        <dbReference type="ARBA" id="ARBA00022989"/>
    </source>
</evidence>
<keyword evidence="5 8" id="KW-0812">Transmembrane</keyword>
<dbReference type="InterPro" id="IPR050297">
    <property type="entry name" value="LipidA_mod_glycosyltrf_83"/>
</dbReference>
<keyword evidence="3" id="KW-0328">Glycosyltransferase</keyword>
<name>A0ABM7C7A2_9FLAO</name>
<dbReference type="PANTHER" id="PTHR33908:SF3">
    <property type="entry name" value="UNDECAPRENYL PHOSPHATE-ALPHA-4-AMINO-4-DEOXY-L-ARABINOSE ARABINOSYL TRANSFERASE"/>
    <property type="match status" value="1"/>
</dbReference>
<gene>
    <name evidence="10" type="ORF">EIB71_03810</name>
</gene>
<evidence type="ECO:0000256" key="5">
    <source>
        <dbReference type="ARBA" id="ARBA00022692"/>
    </source>
</evidence>
<evidence type="ECO:0000313" key="11">
    <source>
        <dbReference type="Proteomes" id="UP000274483"/>
    </source>
</evidence>
<evidence type="ECO:0000256" key="3">
    <source>
        <dbReference type="ARBA" id="ARBA00022676"/>
    </source>
</evidence>
<evidence type="ECO:0000256" key="4">
    <source>
        <dbReference type="ARBA" id="ARBA00022679"/>
    </source>
</evidence>
<feature type="transmembrane region" description="Helical" evidence="8">
    <location>
        <begin position="267"/>
        <end position="288"/>
    </location>
</feature>
<keyword evidence="11" id="KW-1185">Reference proteome</keyword>
<dbReference type="InterPro" id="IPR003342">
    <property type="entry name" value="ArnT-like_N"/>
</dbReference>
<evidence type="ECO:0000259" key="9">
    <source>
        <dbReference type="Pfam" id="PF02366"/>
    </source>
</evidence>
<dbReference type="RefSeq" id="WP_124757421.1">
    <property type="nucleotide sequence ID" value="NZ_CBCRWA010000002.1"/>
</dbReference>
<evidence type="ECO:0000256" key="1">
    <source>
        <dbReference type="ARBA" id="ARBA00004651"/>
    </source>
</evidence>
<feature type="transmembrane region" description="Helical" evidence="8">
    <location>
        <begin position="163"/>
        <end position="186"/>
    </location>
</feature>
<evidence type="ECO:0000313" key="10">
    <source>
        <dbReference type="EMBL" id="AZI66855.1"/>
    </source>
</evidence>
<sequence>MQQKAFYNSTKFFKIALISLIVARLILNALIPVMDQTEARYAEIARLMAETGNWITPQIDYSIPFWAKPPLSTWLSALSIKVFGVNEFAVRFPAFAISMLLLLLLKPFARRANLPLVIPAFILFTLPEFLLHVGVVSTDMTLLLSITLMMVSFWESMNGGKRYWSYLFFVAIGLGFLAKGPIILLLTGPPLFAWAVWFKSFRKLFTAFPWIVGILIVIAVALPWYYLAEQATPGFLEYFFVGEHYKRFFDASWKGDKYGFPKIQPFGIIWVFLFSLALPWILFFANKVATKPKIILKDRWLLFLALWILWTPLFFTSSKSLIHTYILPCCVPLALFVATFWDQIKHKKTYVVSALVVPVLSVVIIMLYFVPGVFENNTNTDKYILKDYNGEKLFYLGEKTYSSQFYSRGHVKTIAVEKLDSLKKADRNFLLLVRKRNIEEVQDAPDLIKLDESRKSVLFKIK</sequence>
<feature type="transmembrane region" description="Helical" evidence="8">
    <location>
        <begin position="300"/>
        <end position="316"/>
    </location>
</feature>
<feature type="transmembrane region" description="Helical" evidence="8">
    <location>
        <begin position="207"/>
        <end position="227"/>
    </location>
</feature>
<keyword evidence="7 8" id="KW-0472">Membrane</keyword>
<protein>
    <submittedName>
        <fullName evidence="10">Glycosyltransferase family 39 protein</fullName>
    </submittedName>
</protein>
<proteinExistence type="predicted"/>
<organism evidence="10 11">
    <name type="scientific">Kaistella daneshvariae</name>
    <dbReference type="NCBI Taxonomy" id="2487074"/>
    <lineage>
        <taxon>Bacteria</taxon>
        <taxon>Pseudomonadati</taxon>
        <taxon>Bacteroidota</taxon>
        <taxon>Flavobacteriia</taxon>
        <taxon>Flavobacteriales</taxon>
        <taxon>Weeksellaceae</taxon>
        <taxon>Chryseobacterium group</taxon>
        <taxon>Kaistella</taxon>
    </lineage>
</organism>
<feature type="transmembrane region" description="Helical" evidence="8">
    <location>
        <begin position="322"/>
        <end position="341"/>
    </location>
</feature>
<feature type="transmembrane region" description="Helical" evidence="8">
    <location>
        <begin position="12"/>
        <end position="31"/>
    </location>
</feature>
<keyword evidence="2" id="KW-1003">Cell membrane</keyword>
<dbReference type="Pfam" id="PF02366">
    <property type="entry name" value="PMT"/>
    <property type="match status" value="1"/>
</dbReference>
<feature type="transmembrane region" description="Helical" evidence="8">
    <location>
        <begin position="129"/>
        <end position="151"/>
    </location>
</feature>
<keyword evidence="4" id="KW-0808">Transferase</keyword>
<evidence type="ECO:0000256" key="2">
    <source>
        <dbReference type="ARBA" id="ARBA00022475"/>
    </source>
</evidence>
<reference evidence="10 11" key="1">
    <citation type="submission" date="2018-11" db="EMBL/GenBank/DDBJ databases">
        <title>Proposal to divide the Flavobacteriaceae and reorganize its genera based on Amino Acid Identity values calculated from whole genome sequences.</title>
        <authorList>
            <person name="Nicholson A.C."/>
            <person name="Gulvik C.A."/>
            <person name="Whitney A.M."/>
            <person name="Humrighouse B.W."/>
            <person name="Bell M."/>
            <person name="Holmes B."/>
            <person name="Steigerwalt A.G."/>
            <person name="Villarma A."/>
            <person name="Sheth M."/>
            <person name="Batra D."/>
            <person name="Pryor J."/>
            <person name="Bernardet J.-F."/>
            <person name="Hugo C."/>
            <person name="Kampfer P."/>
            <person name="Newman J.D."/>
            <person name="McQuiston J.R."/>
        </authorList>
    </citation>
    <scope>NUCLEOTIDE SEQUENCE [LARGE SCALE GENOMIC DNA]</scope>
    <source>
        <strain evidence="10 11">H3001</strain>
    </source>
</reference>
<keyword evidence="6 8" id="KW-1133">Transmembrane helix</keyword>